<dbReference type="InterPro" id="IPR003673">
    <property type="entry name" value="CoA-Trfase_fam_III"/>
</dbReference>
<dbReference type="GO" id="GO:0008410">
    <property type="term" value="F:CoA-transferase activity"/>
    <property type="evidence" value="ECO:0007669"/>
    <property type="project" value="TreeGrafter"/>
</dbReference>
<keyword evidence="1" id="KW-0808">Transferase</keyword>
<reference evidence="2" key="1">
    <citation type="submission" date="2024-06" db="EMBL/GenBank/DDBJ databases">
        <title>Methylostella associata gen. nov., sp. nov., a novel Ancalomicrobiaceae-affiliated facultatively methylotrophic bacteria that feed on methanotrophs of the genus Methylococcus.</title>
        <authorList>
            <person name="Saltykova V."/>
            <person name="Danilova O.V."/>
            <person name="Oshkin I.Y."/>
            <person name="Belova S.E."/>
            <person name="Pimenov N.V."/>
            <person name="Dedysh S.N."/>
        </authorList>
    </citation>
    <scope>NUCLEOTIDE SEQUENCE</scope>
    <source>
        <strain evidence="2">S20</strain>
    </source>
</reference>
<evidence type="ECO:0000313" key="2">
    <source>
        <dbReference type="EMBL" id="XBY43956.1"/>
    </source>
</evidence>
<dbReference type="PANTHER" id="PTHR48207">
    <property type="entry name" value="SUCCINATE--HYDROXYMETHYLGLUTARATE COA-TRANSFERASE"/>
    <property type="match status" value="1"/>
</dbReference>
<gene>
    <name evidence="2" type="ORF">ABS361_18130</name>
</gene>
<dbReference type="KEGG" id="mflg:ABS361_18130"/>
<name>A0AAU7X930_9HYPH</name>
<dbReference type="InterPro" id="IPR023606">
    <property type="entry name" value="CoA-Trfase_III_dom_1_sf"/>
</dbReference>
<dbReference type="RefSeq" id="WP_407049052.1">
    <property type="nucleotide sequence ID" value="NZ_CP158568.1"/>
</dbReference>
<dbReference type="SUPFAM" id="SSF89796">
    <property type="entry name" value="CoA-transferase family III (CaiB/BaiF)"/>
    <property type="match status" value="1"/>
</dbReference>
<accession>A0AAU7X930</accession>
<dbReference type="Gene3D" id="3.30.1540.10">
    <property type="entry name" value="formyl-coa transferase, domain 3"/>
    <property type="match status" value="1"/>
</dbReference>
<proteinExistence type="predicted"/>
<evidence type="ECO:0000256" key="1">
    <source>
        <dbReference type="ARBA" id="ARBA00022679"/>
    </source>
</evidence>
<dbReference type="InterPro" id="IPR044855">
    <property type="entry name" value="CoA-Trfase_III_dom3_sf"/>
</dbReference>
<dbReference type="AlphaFoldDB" id="A0AAU7X930"/>
<dbReference type="Gene3D" id="3.40.50.10540">
    <property type="entry name" value="Crotonobetainyl-coa:carnitine coa-transferase, domain 1"/>
    <property type="match status" value="1"/>
</dbReference>
<dbReference type="EMBL" id="CP158568">
    <property type="protein sequence ID" value="XBY43956.1"/>
    <property type="molecule type" value="Genomic_DNA"/>
</dbReference>
<dbReference type="InterPro" id="IPR050483">
    <property type="entry name" value="CoA-transferase_III_domain"/>
</dbReference>
<dbReference type="Pfam" id="PF02515">
    <property type="entry name" value="CoA_transf_3"/>
    <property type="match status" value="1"/>
</dbReference>
<protein>
    <submittedName>
        <fullName evidence="2">CaiB/BaiF CoA-transferase family protein</fullName>
    </submittedName>
</protein>
<sequence>MTPPPLSGLRVLELARILAGPWAGQILADLGADVIKVERPGQGDDTRSWGPPFVMSADGGSLGAAYYHAANRGKRSIAIDFETEDGRTIVRRLATEADVVIENFKQGGLRKFGLDYDSLAALNPRLVYASITGFGQTGPYAHRAGYDFLIQGMGGFMDLTGQPDGEPTKVGAAVADLGTGLYAVIGIQAALAAREKTGRGQMVDLSLMDTMVGLLANQAMNYLVSGRPPKRLGNGHPNIVPYQVFPTADGFVIIAAGNDRQWAELARILGLAPLAGDPRFVTNGDRVRNRAELIPLIEAETRQFSRAELLAALEAAQVPAGPINSVDEVFADPQVVARGLRLDLAAPDAAGGTIPAVRTPILLSETPLTYGAASPGHGAHTRAVLGELGYAEAAIADLAAKGVIGLGG</sequence>
<organism evidence="2">
    <name type="scientific">Methyloraptor flagellatus</name>
    <dbReference type="NCBI Taxonomy" id="3162530"/>
    <lineage>
        <taxon>Bacteria</taxon>
        <taxon>Pseudomonadati</taxon>
        <taxon>Pseudomonadota</taxon>
        <taxon>Alphaproteobacteria</taxon>
        <taxon>Hyphomicrobiales</taxon>
        <taxon>Ancalomicrobiaceae</taxon>
        <taxon>Methyloraptor</taxon>
    </lineage>
</organism>
<dbReference type="PANTHER" id="PTHR48207:SF3">
    <property type="entry name" value="SUCCINATE--HYDROXYMETHYLGLUTARATE COA-TRANSFERASE"/>
    <property type="match status" value="1"/>
</dbReference>